<proteinExistence type="predicted"/>
<keyword evidence="1" id="KW-1133">Transmembrane helix</keyword>
<sequence length="55" mass="6409">MPQLGPLNWLVLFYFFWFLVGAFSLILWWSFDMSYFFGGEKSEGGFLGGGSVWSW</sequence>
<geneLocation type="mitochondrion" evidence="2"/>
<evidence type="ECO:0000313" key="2">
    <source>
        <dbReference type="EMBL" id="WNO18583.1"/>
    </source>
</evidence>
<reference evidence="2" key="1">
    <citation type="submission" date="2022-03" db="EMBL/GenBank/DDBJ databases">
        <authorList>
            <person name="Qi Y."/>
            <person name="Sun J."/>
        </authorList>
    </citation>
    <scope>NUCLEOTIDE SEQUENCE</scope>
</reference>
<keyword evidence="1" id="KW-0472">Membrane</keyword>
<accession>A0AA96HTT5</accession>
<evidence type="ECO:0000256" key="1">
    <source>
        <dbReference type="SAM" id="Phobius"/>
    </source>
</evidence>
<protein>
    <submittedName>
        <fullName evidence="2">ATP synthase F0 subunit 8</fullName>
    </submittedName>
</protein>
<name>A0AA96HTT5_9GAST</name>
<keyword evidence="2" id="KW-0496">Mitochondrion</keyword>
<dbReference type="AlphaFoldDB" id="A0AA96HTT5"/>
<organism evidence="2">
    <name type="scientific">Iothia sp</name>
    <dbReference type="NCBI Taxonomy" id="3071114"/>
    <lineage>
        <taxon>Eukaryota</taxon>
        <taxon>Metazoa</taxon>
        <taxon>Spiralia</taxon>
        <taxon>Lophotrochozoa</taxon>
        <taxon>Mollusca</taxon>
        <taxon>Gastropoda</taxon>
        <taxon>Patellogastropoda</taxon>
        <taxon>Lottioidea</taxon>
        <taxon>Lepetidae</taxon>
        <taxon>Iothia</taxon>
    </lineage>
</organism>
<gene>
    <name evidence="2" type="primary">ATP8</name>
</gene>
<feature type="transmembrane region" description="Helical" evidence="1">
    <location>
        <begin position="12"/>
        <end position="31"/>
    </location>
</feature>
<keyword evidence="1" id="KW-0812">Transmembrane</keyword>
<dbReference type="EMBL" id="ON117508">
    <property type="protein sequence ID" value="WNO18583.1"/>
    <property type="molecule type" value="Genomic_DNA"/>
</dbReference>